<dbReference type="EMBL" id="HE577327">
    <property type="protein sequence ID" value="CCC99464.1"/>
    <property type="molecule type" value="Genomic_DNA"/>
</dbReference>
<dbReference type="Proteomes" id="UP000007319">
    <property type="component" value="Chromosome"/>
</dbReference>
<dbReference type="AlphaFoldDB" id="A0A9P1JTH2"/>
<protein>
    <submittedName>
        <fullName evidence="1">Uncharacterized protein</fullName>
    </submittedName>
</protein>
<proteinExistence type="predicted"/>
<evidence type="ECO:0000313" key="2">
    <source>
        <dbReference type="Proteomes" id="UP000007319"/>
    </source>
</evidence>
<gene>
    <name evidence="1" type="ORF">AZOBR_200169</name>
</gene>
<sequence>MRLIGFIDALRLNFHYGFRARLAVAGGGTVLRWAMPRGRSLNGPVALRAESCSQPWPAAIRFATRPCRPLEWGPPDCPPPDCPPPDWGSGCSRFWDRCAS</sequence>
<name>A0A9P1JTH2_9PROT</name>
<accession>A0A9P1JTH2</accession>
<reference evidence="1 2" key="1">
    <citation type="journal article" date="2011" name="PLoS Genet.">
        <title>Azospirillum genomes reveal transition of bacteria from aquatic to terrestrial environments.</title>
        <authorList>
            <person name="Wisniewski-Dye F."/>
            <person name="Borziak K."/>
            <person name="Khalsa-Moyers G."/>
            <person name="Alexandre G."/>
            <person name="Sukharnikov L.O."/>
            <person name="Wuichet K."/>
            <person name="Hurst G.B."/>
            <person name="McDonald W.H."/>
            <person name="Robertson J.S."/>
            <person name="Barbe V."/>
            <person name="Calteau A."/>
            <person name="Rouy Z."/>
            <person name="Mangenot S."/>
            <person name="Prigent-Combaret C."/>
            <person name="Normand P."/>
            <person name="Boyer M."/>
            <person name="Siguier P."/>
            <person name="Dessaux Y."/>
            <person name="Elmerich C."/>
            <person name="Condemine G."/>
            <person name="Krishnen G."/>
            <person name="Kennedy I."/>
            <person name="Paterson A.H."/>
            <person name="Gonzalez V."/>
            <person name="Mavingui P."/>
            <person name="Zhulin I.B."/>
        </authorList>
    </citation>
    <scope>NUCLEOTIDE SEQUENCE [LARGE SCALE GENOMIC DNA]</scope>
    <source>
        <strain evidence="1 2">Sp245</strain>
    </source>
</reference>
<evidence type="ECO:0000313" key="1">
    <source>
        <dbReference type="EMBL" id="CCC99464.1"/>
    </source>
</evidence>
<organism evidence="1 2">
    <name type="scientific">Azospirillum baldaniorum</name>
    <dbReference type="NCBI Taxonomy" id="1064539"/>
    <lineage>
        <taxon>Bacteria</taxon>
        <taxon>Pseudomonadati</taxon>
        <taxon>Pseudomonadota</taxon>
        <taxon>Alphaproteobacteria</taxon>
        <taxon>Rhodospirillales</taxon>
        <taxon>Azospirillaceae</taxon>
        <taxon>Azospirillum</taxon>
    </lineage>
</organism>
<keyword evidence="2" id="KW-1185">Reference proteome</keyword>
<dbReference type="KEGG" id="abs:AZOBR_200169"/>